<protein>
    <submittedName>
        <fullName evidence="3">Uncharacterized protein</fullName>
    </submittedName>
</protein>
<dbReference type="Pfam" id="PF05350">
    <property type="entry name" value="GSK-3_bind"/>
    <property type="match status" value="1"/>
</dbReference>
<evidence type="ECO:0000256" key="2">
    <source>
        <dbReference type="SAM" id="MobiDB-lite"/>
    </source>
</evidence>
<keyword evidence="4" id="KW-1185">Reference proteome</keyword>
<dbReference type="EMBL" id="BEZZ01000096">
    <property type="protein sequence ID" value="GCC25723.1"/>
    <property type="molecule type" value="Genomic_DNA"/>
</dbReference>
<dbReference type="AlphaFoldDB" id="A0A401S5Q9"/>
<dbReference type="PANTHER" id="PTHR35154">
    <property type="entry name" value="GBP PROTEIN"/>
    <property type="match status" value="1"/>
</dbReference>
<organism evidence="3 4">
    <name type="scientific">Chiloscyllium punctatum</name>
    <name type="common">Brownbanded bambooshark</name>
    <name type="synonym">Hemiscyllium punctatum</name>
    <dbReference type="NCBI Taxonomy" id="137246"/>
    <lineage>
        <taxon>Eukaryota</taxon>
        <taxon>Metazoa</taxon>
        <taxon>Chordata</taxon>
        <taxon>Craniata</taxon>
        <taxon>Vertebrata</taxon>
        <taxon>Chondrichthyes</taxon>
        <taxon>Elasmobranchii</taxon>
        <taxon>Galeomorphii</taxon>
        <taxon>Galeoidea</taxon>
        <taxon>Orectolobiformes</taxon>
        <taxon>Hemiscylliidae</taxon>
        <taxon>Chiloscyllium</taxon>
    </lineage>
</organism>
<dbReference type="OrthoDB" id="6381246at2759"/>
<gene>
    <name evidence="3" type="ORF">chiPu_0004134</name>
</gene>
<comment type="caution">
    <text evidence="3">The sequence shown here is derived from an EMBL/GenBank/DDBJ whole genome shotgun (WGS) entry which is preliminary data.</text>
</comment>
<dbReference type="PANTHER" id="PTHR35154:SF3">
    <property type="entry name" value="GBP PROTEIN"/>
    <property type="match status" value="1"/>
</dbReference>
<feature type="compositionally biased region" description="Basic and acidic residues" evidence="2">
    <location>
        <begin position="1"/>
        <end position="14"/>
    </location>
</feature>
<evidence type="ECO:0000313" key="4">
    <source>
        <dbReference type="Proteomes" id="UP000287033"/>
    </source>
</evidence>
<evidence type="ECO:0000256" key="1">
    <source>
        <dbReference type="ARBA" id="ARBA00010422"/>
    </source>
</evidence>
<feature type="compositionally biased region" description="Polar residues" evidence="2">
    <location>
        <begin position="15"/>
        <end position="24"/>
    </location>
</feature>
<dbReference type="InterPro" id="IPR008014">
    <property type="entry name" value="GSK3-bd"/>
</dbReference>
<accession>A0A401S5Q9</accession>
<evidence type="ECO:0000313" key="3">
    <source>
        <dbReference type="EMBL" id="GCC25723.1"/>
    </source>
</evidence>
<sequence length="192" mass="22163">MCSTERETRQKERALSTTGSTETTGKIKMPRRRESFLLLEQAVTADSKEIDALVAKIGETLQFQRMPHGTKQQQQQQQQQQSQQLQYQQRLYPQHQQEPHVSAKCGLCCIERWKVPSRNKPYSVPHRLREAAANTAKSSQDTMRPSPECGPRQPAHQKLEQLLSSGNLIKEAVRRLHSRHHYAHIYSEKLTL</sequence>
<feature type="region of interest" description="Disordered" evidence="2">
    <location>
        <begin position="1"/>
        <end position="32"/>
    </location>
</feature>
<dbReference type="Proteomes" id="UP000287033">
    <property type="component" value="Unassembled WGS sequence"/>
</dbReference>
<comment type="similarity">
    <text evidence="1">Belongs to the GSK-3-binding protein family.</text>
</comment>
<dbReference type="STRING" id="137246.A0A401S5Q9"/>
<dbReference type="OMA" id="PWNRKRV"/>
<dbReference type="GO" id="GO:0005737">
    <property type="term" value="C:cytoplasm"/>
    <property type="evidence" value="ECO:0007669"/>
    <property type="project" value="TreeGrafter"/>
</dbReference>
<reference evidence="3 4" key="1">
    <citation type="journal article" date="2018" name="Nat. Ecol. Evol.">
        <title>Shark genomes provide insights into elasmobranch evolution and the origin of vertebrates.</title>
        <authorList>
            <person name="Hara Y"/>
            <person name="Yamaguchi K"/>
            <person name="Onimaru K"/>
            <person name="Kadota M"/>
            <person name="Koyanagi M"/>
            <person name="Keeley SD"/>
            <person name="Tatsumi K"/>
            <person name="Tanaka K"/>
            <person name="Motone F"/>
            <person name="Kageyama Y"/>
            <person name="Nozu R"/>
            <person name="Adachi N"/>
            <person name="Nishimura O"/>
            <person name="Nakagawa R"/>
            <person name="Tanegashima C"/>
            <person name="Kiyatake I"/>
            <person name="Matsumoto R"/>
            <person name="Murakumo K"/>
            <person name="Nishida K"/>
            <person name="Terakita A"/>
            <person name="Kuratani S"/>
            <person name="Sato K"/>
            <person name="Hyodo S Kuraku.S."/>
        </authorList>
    </citation>
    <scope>NUCLEOTIDE SEQUENCE [LARGE SCALE GENOMIC DNA]</scope>
</reference>
<name>A0A401S5Q9_CHIPU</name>
<proteinExistence type="inferred from homology"/>
<feature type="region of interest" description="Disordered" evidence="2">
    <location>
        <begin position="133"/>
        <end position="155"/>
    </location>
</feature>